<sequence>MLSGKVCGRYGNEGRPRFSRVWRPKNIKYISQASTVSNSEQSGSVQIAGKGENYHLVRIVPIILTHLKAVEAAIAGFLAEETAADGCEAGC</sequence>
<comment type="caution">
    <text evidence="1">The sequence shown here is derived from an EMBL/GenBank/DDBJ whole genome shotgun (WGS) entry which is preliminary data.</text>
</comment>
<evidence type="ECO:0000313" key="1">
    <source>
        <dbReference type="EMBL" id="KAL2817201.1"/>
    </source>
</evidence>
<dbReference type="Proteomes" id="UP001610334">
    <property type="component" value="Unassembled WGS sequence"/>
</dbReference>
<protein>
    <submittedName>
        <fullName evidence="1">Uncharacterized protein</fullName>
    </submittedName>
</protein>
<gene>
    <name evidence="1" type="ORF">BJX63DRAFT_386364</name>
</gene>
<keyword evidence="2" id="KW-1185">Reference proteome</keyword>
<proteinExistence type="predicted"/>
<organism evidence="1 2">
    <name type="scientific">Aspergillus granulosus</name>
    <dbReference type="NCBI Taxonomy" id="176169"/>
    <lineage>
        <taxon>Eukaryota</taxon>
        <taxon>Fungi</taxon>
        <taxon>Dikarya</taxon>
        <taxon>Ascomycota</taxon>
        <taxon>Pezizomycotina</taxon>
        <taxon>Eurotiomycetes</taxon>
        <taxon>Eurotiomycetidae</taxon>
        <taxon>Eurotiales</taxon>
        <taxon>Aspergillaceae</taxon>
        <taxon>Aspergillus</taxon>
        <taxon>Aspergillus subgen. Nidulantes</taxon>
    </lineage>
</organism>
<accession>A0ABR4HNY5</accession>
<dbReference type="EMBL" id="JBFXLT010000019">
    <property type="protein sequence ID" value="KAL2817201.1"/>
    <property type="molecule type" value="Genomic_DNA"/>
</dbReference>
<name>A0ABR4HNY5_9EURO</name>
<evidence type="ECO:0000313" key="2">
    <source>
        <dbReference type="Proteomes" id="UP001610334"/>
    </source>
</evidence>
<reference evidence="1 2" key="1">
    <citation type="submission" date="2024-07" db="EMBL/GenBank/DDBJ databases">
        <title>Section-level genome sequencing and comparative genomics of Aspergillus sections Usti and Cavernicolus.</title>
        <authorList>
            <consortium name="Lawrence Berkeley National Laboratory"/>
            <person name="Nybo J.L."/>
            <person name="Vesth T.C."/>
            <person name="Theobald S."/>
            <person name="Frisvad J.C."/>
            <person name="Larsen T.O."/>
            <person name="Kjaerboelling I."/>
            <person name="Rothschild-Mancinelli K."/>
            <person name="Lyhne E.K."/>
            <person name="Kogle M.E."/>
            <person name="Barry K."/>
            <person name="Clum A."/>
            <person name="Na H."/>
            <person name="Ledsgaard L."/>
            <person name="Lin J."/>
            <person name="Lipzen A."/>
            <person name="Kuo A."/>
            <person name="Riley R."/>
            <person name="Mondo S."/>
            <person name="Labutti K."/>
            <person name="Haridas S."/>
            <person name="Pangalinan J."/>
            <person name="Salamov A.A."/>
            <person name="Simmons B.A."/>
            <person name="Magnuson J.K."/>
            <person name="Chen J."/>
            <person name="Drula E."/>
            <person name="Henrissat B."/>
            <person name="Wiebenga A."/>
            <person name="Lubbers R.J."/>
            <person name="Gomes A.C."/>
            <person name="Makela M.R."/>
            <person name="Stajich J."/>
            <person name="Grigoriev I.V."/>
            <person name="Mortensen U.H."/>
            <person name="De Vries R.P."/>
            <person name="Baker S.E."/>
            <person name="Andersen M.R."/>
        </authorList>
    </citation>
    <scope>NUCLEOTIDE SEQUENCE [LARGE SCALE GENOMIC DNA]</scope>
    <source>
        <strain evidence="1 2">CBS 588.65</strain>
    </source>
</reference>